<keyword evidence="1" id="KW-0812">Transmembrane</keyword>
<dbReference type="GO" id="GO:0016780">
    <property type="term" value="F:phosphotransferase activity, for other substituted phosphate groups"/>
    <property type="evidence" value="ECO:0007669"/>
    <property type="project" value="InterPro"/>
</dbReference>
<dbReference type="GO" id="GO:0016020">
    <property type="term" value="C:membrane"/>
    <property type="evidence" value="ECO:0007669"/>
    <property type="project" value="InterPro"/>
</dbReference>
<gene>
    <name evidence="2" type="ORF">DFR67_106129</name>
</gene>
<dbReference type="RefSeq" id="WP_110469678.1">
    <property type="nucleotide sequence ID" value="NZ_QJSP01000006.1"/>
</dbReference>
<feature type="transmembrane region" description="Helical" evidence="1">
    <location>
        <begin position="205"/>
        <end position="227"/>
    </location>
</feature>
<dbReference type="OrthoDB" id="5195266at2"/>
<dbReference type="InterPro" id="IPR043130">
    <property type="entry name" value="CDP-OH_PTrfase_TM_dom"/>
</dbReference>
<evidence type="ECO:0000256" key="1">
    <source>
        <dbReference type="SAM" id="Phobius"/>
    </source>
</evidence>
<keyword evidence="1" id="KW-0472">Membrane</keyword>
<name>A0A318RQ64_WILLI</name>
<evidence type="ECO:0000313" key="3">
    <source>
        <dbReference type="Proteomes" id="UP000247591"/>
    </source>
</evidence>
<dbReference type="InterPro" id="IPR000462">
    <property type="entry name" value="CDP-OH_P_trans"/>
</dbReference>
<accession>A0A318RQ64</accession>
<dbReference type="Proteomes" id="UP000247591">
    <property type="component" value="Unassembled WGS sequence"/>
</dbReference>
<proteinExistence type="predicted"/>
<keyword evidence="3" id="KW-1185">Reference proteome</keyword>
<feature type="transmembrane region" description="Helical" evidence="1">
    <location>
        <begin position="118"/>
        <end position="140"/>
    </location>
</feature>
<dbReference type="GO" id="GO:0008654">
    <property type="term" value="P:phospholipid biosynthetic process"/>
    <property type="evidence" value="ECO:0007669"/>
    <property type="project" value="InterPro"/>
</dbReference>
<comment type="caution">
    <text evidence="2">The sequence shown here is derived from an EMBL/GenBank/DDBJ whole genome shotgun (WGS) entry which is preliminary data.</text>
</comment>
<dbReference type="Gene3D" id="1.20.120.1760">
    <property type="match status" value="1"/>
</dbReference>
<feature type="transmembrane region" description="Helical" evidence="1">
    <location>
        <begin position="52"/>
        <end position="70"/>
    </location>
</feature>
<dbReference type="EMBL" id="QJSP01000006">
    <property type="protein sequence ID" value="PYE17426.1"/>
    <property type="molecule type" value="Genomic_DNA"/>
</dbReference>
<feature type="transmembrane region" description="Helical" evidence="1">
    <location>
        <begin position="76"/>
        <end position="97"/>
    </location>
</feature>
<evidence type="ECO:0000313" key="2">
    <source>
        <dbReference type="EMBL" id="PYE17426.1"/>
    </source>
</evidence>
<reference evidence="2 3" key="1">
    <citation type="submission" date="2018-06" db="EMBL/GenBank/DDBJ databases">
        <title>Genomic Encyclopedia of Type Strains, Phase IV (KMG-IV): sequencing the most valuable type-strain genomes for metagenomic binning, comparative biology and taxonomic classification.</title>
        <authorList>
            <person name="Goeker M."/>
        </authorList>
    </citation>
    <scope>NUCLEOTIDE SEQUENCE [LARGE SCALE GENOMIC DNA]</scope>
    <source>
        <strain evidence="2 3">DSM 45521</strain>
    </source>
</reference>
<dbReference type="AlphaFoldDB" id="A0A318RQ64"/>
<keyword evidence="1" id="KW-1133">Transmembrane helix</keyword>
<organism evidence="2 3">
    <name type="scientific">Williamsia limnetica</name>
    <dbReference type="NCBI Taxonomy" id="882452"/>
    <lineage>
        <taxon>Bacteria</taxon>
        <taxon>Bacillati</taxon>
        <taxon>Actinomycetota</taxon>
        <taxon>Actinomycetes</taxon>
        <taxon>Mycobacteriales</taxon>
        <taxon>Nocardiaceae</taxon>
        <taxon>Williamsia</taxon>
    </lineage>
</organism>
<keyword evidence="2" id="KW-0808">Transferase</keyword>
<protein>
    <submittedName>
        <fullName evidence="2">CDP-diacylglycerol--glycerol-3-phosphate 3-phosphatidyltransferase</fullName>
    </submittedName>
</protein>
<dbReference type="Pfam" id="PF01066">
    <property type="entry name" value="CDP-OH_P_transf"/>
    <property type="match status" value="1"/>
</dbReference>
<sequence length="233" mass="24231">MTSTFSREDAFAGWSRLHGGIDPATSVWIRGWVRIAHACAGPLVRIGVGPSAATVLGVMVTAAVPVVALAGGAWPLLALMLVLLGAVLDGVDGAIALRTGTASRWGRVLDPFADRCSDLLLILTLVILGAPMWLGVALALTTLMLESVRASAQAAGMEGPGALTWWERPSRVIVTAFATASSGIVWCARELGVTVLPWIDGASLATLYAIVAGILAVVGLVHLLVAVHMQLRR</sequence>